<evidence type="ECO:0000259" key="3">
    <source>
        <dbReference type="PROSITE" id="PS50157"/>
    </source>
</evidence>
<evidence type="ECO:0000256" key="2">
    <source>
        <dbReference type="SAM" id="MobiDB-lite"/>
    </source>
</evidence>
<dbReference type="Gene3D" id="3.30.160.60">
    <property type="entry name" value="Classic Zinc Finger"/>
    <property type="match status" value="1"/>
</dbReference>
<dbReference type="PROSITE" id="PS00028">
    <property type="entry name" value="ZINC_FINGER_C2H2_1"/>
    <property type="match status" value="1"/>
</dbReference>
<feature type="compositionally biased region" description="Low complexity" evidence="2">
    <location>
        <begin position="25"/>
        <end position="44"/>
    </location>
</feature>
<proteinExistence type="predicted"/>
<feature type="region of interest" description="Disordered" evidence="2">
    <location>
        <begin position="181"/>
        <end position="269"/>
    </location>
</feature>
<sequence length="447" mass="48949">MMSISDIPPALSPISSTTSIQGLQTAMNNNSNTNSHITNSGTNSVSTSPHAYSLDRYHEPSSNEKFKRNGNSSSSNTNNNNGLGNTSKNMSLPPISSFDNLIRAAEKQYASTSNNNNNNTAMDQSQVSLSATTSMTSLPLSTNTNNVLLHPLQQGVMTPVGSRTNMLSYQLSTEQRHRAPITRSILQHPPSTATIEARSESNRSLLASPSDSMSRTSVSSSSSSTSASSSTSTTASKSIVGDYKLGGPQSQEPPLSLTTPTTTKVTKPRKKKQCPICLNYYANLSTHKSTHLTPEDRPHRCPVCERGFARNNDLIRHRKRHWKDELMSPATSANNGSSKDKSSANSQALSKQSQLRSLHQIKGTFKCPFNSNLIKLDMEVYPHKNKTLPFETSNCHQTGVFSRCDTYKNHLKALHFEYPPGTKKRIEGSFLGNANIVVQNLKMWIRG</sequence>
<feature type="compositionally biased region" description="Basic and acidic residues" evidence="2">
    <location>
        <begin position="53"/>
        <end position="67"/>
    </location>
</feature>
<dbReference type="Proteomes" id="UP000750334">
    <property type="component" value="Unassembled WGS sequence"/>
</dbReference>
<feature type="compositionally biased region" description="Polar residues" evidence="2">
    <location>
        <begin position="329"/>
        <end position="355"/>
    </location>
</feature>
<organism evidence="4 5">
    <name type="scientific">Maudiozyma exigua</name>
    <name type="common">Yeast</name>
    <name type="synonym">Kazachstania exigua</name>
    <dbReference type="NCBI Taxonomy" id="34358"/>
    <lineage>
        <taxon>Eukaryota</taxon>
        <taxon>Fungi</taxon>
        <taxon>Dikarya</taxon>
        <taxon>Ascomycota</taxon>
        <taxon>Saccharomycotina</taxon>
        <taxon>Saccharomycetes</taxon>
        <taxon>Saccharomycetales</taxon>
        <taxon>Saccharomycetaceae</taxon>
        <taxon>Maudiozyma</taxon>
    </lineage>
</organism>
<comment type="caution">
    <text evidence="4">The sequence shown here is derived from an EMBL/GenBank/DDBJ whole genome shotgun (WGS) entry which is preliminary data.</text>
</comment>
<feature type="compositionally biased region" description="Polar residues" evidence="2">
    <location>
        <begin position="248"/>
        <end position="257"/>
    </location>
</feature>
<evidence type="ECO:0000313" key="4">
    <source>
        <dbReference type="EMBL" id="KAG0672400.1"/>
    </source>
</evidence>
<dbReference type="OrthoDB" id="10018191at2759"/>
<keyword evidence="1" id="KW-0863">Zinc-finger</keyword>
<feature type="compositionally biased region" description="Low complexity" evidence="2">
    <location>
        <begin position="208"/>
        <end position="238"/>
    </location>
</feature>
<dbReference type="SMART" id="SM00355">
    <property type="entry name" value="ZnF_C2H2"/>
    <property type="match status" value="2"/>
</dbReference>
<dbReference type="PROSITE" id="PS50157">
    <property type="entry name" value="ZINC_FINGER_C2H2_2"/>
    <property type="match status" value="1"/>
</dbReference>
<dbReference type="InterPro" id="IPR013087">
    <property type="entry name" value="Znf_C2H2_type"/>
</dbReference>
<gene>
    <name evidence="4" type="ORF">C6P45_003084</name>
</gene>
<dbReference type="AlphaFoldDB" id="A0A9P6WFJ9"/>
<feature type="region of interest" description="Disordered" evidence="2">
    <location>
        <begin position="25"/>
        <end position="94"/>
    </location>
</feature>
<keyword evidence="5" id="KW-1185">Reference proteome</keyword>
<feature type="region of interest" description="Disordered" evidence="2">
    <location>
        <begin position="320"/>
        <end position="355"/>
    </location>
</feature>
<protein>
    <recommendedName>
        <fullName evidence="3">C2H2-type domain-containing protein</fullName>
    </recommendedName>
</protein>
<dbReference type="Pfam" id="PF13912">
    <property type="entry name" value="zf-C2H2_6"/>
    <property type="match status" value="1"/>
</dbReference>
<evidence type="ECO:0000256" key="1">
    <source>
        <dbReference type="PROSITE-ProRule" id="PRU00042"/>
    </source>
</evidence>
<dbReference type="SUPFAM" id="SSF57667">
    <property type="entry name" value="beta-beta-alpha zinc fingers"/>
    <property type="match status" value="1"/>
</dbReference>
<keyword evidence="1" id="KW-0862">Zinc</keyword>
<feature type="compositionally biased region" description="Low complexity" evidence="2">
    <location>
        <begin position="69"/>
        <end position="89"/>
    </location>
</feature>
<dbReference type="InterPro" id="IPR036236">
    <property type="entry name" value="Znf_C2H2_sf"/>
</dbReference>
<evidence type="ECO:0000313" key="5">
    <source>
        <dbReference type="Proteomes" id="UP000750334"/>
    </source>
</evidence>
<accession>A0A9P6WFJ9</accession>
<dbReference type="EMBL" id="PUHR01000003">
    <property type="protein sequence ID" value="KAG0672400.1"/>
    <property type="molecule type" value="Genomic_DNA"/>
</dbReference>
<dbReference type="GO" id="GO:0008270">
    <property type="term" value="F:zinc ion binding"/>
    <property type="evidence" value="ECO:0007669"/>
    <property type="project" value="UniProtKB-KW"/>
</dbReference>
<name>A0A9P6WFJ9_MAUEX</name>
<keyword evidence="1" id="KW-0479">Metal-binding</keyword>
<reference evidence="4 5" key="1">
    <citation type="submission" date="2020-11" db="EMBL/GenBank/DDBJ databases">
        <title>Kefir isolates.</title>
        <authorList>
            <person name="Marcisauskas S."/>
            <person name="Kim Y."/>
            <person name="Blasche S."/>
        </authorList>
    </citation>
    <scope>NUCLEOTIDE SEQUENCE [LARGE SCALE GENOMIC DNA]</scope>
    <source>
        <strain evidence="4 5">OG2</strain>
    </source>
</reference>
<feature type="domain" description="C2H2-type" evidence="3">
    <location>
        <begin position="299"/>
        <end position="326"/>
    </location>
</feature>